<evidence type="ECO:0008006" key="6">
    <source>
        <dbReference type="Google" id="ProtNLM"/>
    </source>
</evidence>
<feature type="transmembrane region" description="Helical" evidence="2">
    <location>
        <begin position="175"/>
        <end position="199"/>
    </location>
</feature>
<feature type="chain" id="PRO_5013334940" description="Prominin" evidence="3">
    <location>
        <begin position="18"/>
        <end position="920"/>
    </location>
</feature>
<protein>
    <recommendedName>
        <fullName evidence="6">Prominin</fullName>
    </recommendedName>
</protein>
<comment type="caution">
    <text evidence="4">The sequence shown here is derived from an EMBL/GenBank/DDBJ whole genome shotgun (WGS) entry which is preliminary data.</text>
</comment>
<feature type="signal peptide" evidence="3">
    <location>
        <begin position="1"/>
        <end position="17"/>
    </location>
</feature>
<reference evidence="4" key="1">
    <citation type="submission" date="2016-10" db="EMBL/GenBank/DDBJ databases">
        <authorList>
            <person name="Benchimol M."/>
            <person name="Almeida L.G."/>
            <person name="Vasconcelos A.T."/>
            <person name="Perreira-Neves A."/>
            <person name="Rosa I.A."/>
            <person name="Tasca T."/>
            <person name="Bogo M.R."/>
            <person name="de Souza W."/>
        </authorList>
    </citation>
    <scope>NUCLEOTIDE SEQUENCE [LARGE SCALE GENOMIC DNA]</scope>
    <source>
        <strain evidence="4">K</strain>
    </source>
</reference>
<feature type="transmembrane region" description="Helical" evidence="2">
    <location>
        <begin position="501"/>
        <end position="522"/>
    </location>
</feature>
<feature type="region of interest" description="Disordered" evidence="1">
    <location>
        <begin position="805"/>
        <end position="920"/>
    </location>
</feature>
<accession>A0A1J4KQC0</accession>
<dbReference type="Proteomes" id="UP000179807">
    <property type="component" value="Unassembled WGS sequence"/>
</dbReference>
<feature type="transmembrane region" description="Helical" evidence="2">
    <location>
        <begin position="768"/>
        <end position="794"/>
    </location>
</feature>
<feature type="compositionally biased region" description="Basic residues" evidence="1">
    <location>
        <begin position="850"/>
        <end position="859"/>
    </location>
</feature>
<organism evidence="4 5">
    <name type="scientific">Tritrichomonas foetus</name>
    <dbReference type="NCBI Taxonomy" id="1144522"/>
    <lineage>
        <taxon>Eukaryota</taxon>
        <taxon>Metamonada</taxon>
        <taxon>Parabasalia</taxon>
        <taxon>Tritrichomonadida</taxon>
        <taxon>Tritrichomonadidae</taxon>
        <taxon>Tritrichomonas</taxon>
    </lineage>
</organism>
<keyword evidence="3" id="KW-0732">Signal</keyword>
<evidence type="ECO:0000256" key="3">
    <source>
        <dbReference type="SAM" id="SignalP"/>
    </source>
</evidence>
<dbReference type="VEuPathDB" id="TrichDB:TRFO_18458"/>
<dbReference type="GeneID" id="94834898"/>
<feature type="compositionally biased region" description="Low complexity" evidence="1">
    <location>
        <begin position="812"/>
        <end position="846"/>
    </location>
</feature>
<keyword evidence="5" id="KW-1185">Reference proteome</keyword>
<keyword evidence="2" id="KW-0472">Membrane</keyword>
<gene>
    <name evidence="4" type="ORF">TRFO_18458</name>
</gene>
<proteinExistence type="predicted"/>
<sequence length="920" mass="103977">MIIPPYIYFFFVFTVSASDTYPQTKNPVGGIFNWANVLDLQRKAWNDKGVAGQVQFYSGQPDIEPFLDSIFDKISVNVTKEIEKLFNKIEGNDNSAKLLLKLNNKDLVDKSRDQIQFPGFLSLMKKKLMNKLNPQIFSQEFINYKLYKTIFGSEFDKDKLKFTTDAQANKFLGQVYSSITVITLITCFFLLSFLFYFFFMFGCCCCCKAKDEFRPGIASIIFYVIAVLLMLIGTIFSFISFVYITKIINFVFNDFKDYTTNTIDSLKSNINNLDSSIETNVSPIIQSMMNNLTVLGNYAATTQAGTFQSNLTFIVDNMTNLFYFYDKVVLENSDNMDKMRLDLSSTCRDNVFQMVPNPISETVKEFVEEIRDNYDTLVSSKEQVDDLIDSPKSITNSLSDLLNDLKEFTDDPGINDKLDIDDLLPSDTIDEIQEVIDDIKDYQISIFKVVPTVKAALYLPSILMLVLIVVQGGCFWCKNCCSRCIASCACCFPCCCNLCNFLTGAVFSLLGFLVVIVFEIIIDSGNASFNKWIGNTFTNNQLLIPSIDLNKVQSSFHGEVSFDPIQITTMDFIKHLLDAKTSSSLLEFLGLNILLPSNTVKTVLNKATNNLNITMEAGFDDSQIQEILDKLKDPDTVPSSFDKIFGENIDINQMNDDLSQALEASKTSPQCSSDILIINNYISYFDNYKNGLSNMEIYYNNFAAQSQEIYLENPKELIKHIVNTVMTNILTIAGNGIGDVLTSIYQVLDDFNAESIIGFINLFRTLLLYNITAFSICWSIASHLFLVGMFVMVINMCIRRRGMGPPAEKSDTYSSDYSYDGRSSTSKSTSSQSISSSVSKSSYSQEKNQKNNKKDKKGNKKDNKSTKSNKKNKYNSDYSSSSDSSKKKEYPAVKRRDSSSDRLYKFSSDDNNDEKNAYVF</sequence>
<dbReference type="EMBL" id="MLAK01000576">
    <property type="protein sequence ID" value="OHT11886.1"/>
    <property type="molecule type" value="Genomic_DNA"/>
</dbReference>
<name>A0A1J4KQC0_9EUKA</name>
<evidence type="ECO:0000256" key="1">
    <source>
        <dbReference type="SAM" id="MobiDB-lite"/>
    </source>
</evidence>
<evidence type="ECO:0000313" key="5">
    <source>
        <dbReference type="Proteomes" id="UP000179807"/>
    </source>
</evidence>
<evidence type="ECO:0000313" key="4">
    <source>
        <dbReference type="EMBL" id="OHT11886.1"/>
    </source>
</evidence>
<feature type="compositionally biased region" description="Basic and acidic residues" evidence="1">
    <location>
        <begin position="884"/>
        <end position="920"/>
    </location>
</feature>
<dbReference type="AlphaFoldDB" id="A0A1J4KQC0"/>
<keyword evidence="2" id="KW-0812">Transmembrane</keyword>
<dbReference type="RefSeq" id="XP_068365022.1">
    <property type="nucleotide sequence ID" value="XM_068500194.1"/>
</dbReference>
<keyword evidence="2" id="KW-1133">Transmembrane helix</keyword>
<feature type="transmembrane region" description="Helical" evidence="2">
    <location>
        <begin position="220"/>
        <end position="244"/>
    </location>
</feature>
<evidence type="ECO:0000256" key="2">
    <source>
        <dbReference type="SAM" id="Phobius"/>
    </source>
</evidence>